<evidence type="ECO:0000259" key="21">
    <source>
        <dbReference type="Pfam" id="PF21365"/>
    </source>
</evidence>
<evidence type="ECO:0000256" key="15">
    <source>
        <dbReference type="ARBA" id="ARBA00069533"/>
    </source>
</evidence>
<evidence type="ECO:0000256" key="13">
    <source>
        <dbReference type="ARBA" id="ARBA00052396"/>
    </source>
</evidence>
<evidence type="ECO:0000256" key="7">
    <source>
        <dbReference type="ARBA" id="ARBA00022824"/>
    </source>
</evidence>
<dbReference type="FunFam" id="3.20.20.80:FF:000039">
    <property type="entry name" value="Glucosidase, alpha neutral C"/>
    <property type="match status" value="1"/>
</dbReference>
<protein>
    <recommendedName>
        <fullName evidence="15">Neutral alpha-glucosidase AB</fullName>
        <ecNumber evidence="14">3.2.1.207</ecNumber>
    </recommendedName>
    <alternativeName>
        <fullName evidence="16">Alpha-glucosidase 2</fullName>
    </alternativeName>
    <alternativeName>
        <fullName evidence="11">Glucosidase II subunit alpha</fullName>
    </alternativeName>
</protein>
<feature type="region of interest" description="Disordered" evidence="18">
    <location>
        <begin position="176"/>
        <end position="230"/>
    </location>
</feature>
<dbReference type="FunFam" id="2.60.40.1760:FF:000002">
    <property type="entry name" value="neutral alpha-glucosidase AB isoform X1"/>
    <property type="match status" value="1"/>
</dbReference>
<dbReference type="Proteomes" id="UP001374579">
    <property type="component" value="Unassembled WGS sequence"/>
</dbReference>
<dbReference type="FunFam" id="2.60.40.1180:FF:000023">
    <property type="entry name" value="neutral alpha-glucosidase AB isoform X2"/>
    <property type="match status" value="1"/>
</dbReference>
<dbReference type="GO" id="GO:0005975">
    <property type="term" value="P:carbohydrate metabolic process"/>
    <property type="evidence" value="ECO:0007669"/>
    <property type="project" value="InterPro"/>
</dbReference>
<dbReference type="PANTHER" id="PTHR22762">
    <property type="entry name" value="ALPHA-GLUCOSIDASE"/>
    <property type="match status" value="1"/>
</dbReference>
<keyword evidence="7" id="KW-0256">Endoplasmic reticulum</keyword>
<dbReference type="Gene3D" id="3.20.20.80">
    <property type="entry name" value="Glycosidases"/>
    <property type="match status" value="2"/>
</dbReference>
<dbReference type="Gene3D" id="2.60.40.1760">
    <property type="entry name" value="glycosyl hydrolase (family 31)"/>
    <property type="match status" value="1"/>
</dbReference>
<dbReference type="InterPro" id="IPR048395">
    <property type="entry name" value="Glyco_hydro_31_C"/>
</dbReference>
<dbReference type="Gene3D" id="2.60.40.1180">
    <property type="entry name" value="Golgi alpha-mannosidase II"/>
    <property type="match status" value="2"/>
</dbReference>
<comment type="catalytic activity">
    <reaction evidence="13">
        <text>N(4)-(alpha-D-Glc-(1-&gt;3)-alpha-D-Glc-(1-&gt;3)-alpha-D-Man-(1-&gt;2)-alpha-D-Man-(1-&gt;2)-alpha-D-Man-(1-&gt;3)-[alpha-D-Man-(1-&gt;2)-alpha-D-Man-(1-&gt;3)-[alpha-D-Man-(1-&gt;2)-alpha-D-Man-(1-&gt;6)]-alpha-D-Man-(1-&gt;6)]-beta-D-Man-(1-&gt;4)-beta-D-GlcNAc-(1-&gt;4)-beta-D-GlcNAc)-L-asparaginyl-[protein] + H2O = N(4)-(alpha-D-Glc-(1-&gt;3)-alpha-D-Man-(1-&gt;2)-alpha-D-Man-(1-&gt;2)-alpha-D-Man-(1-&gt;3)-[alpha-D-Man-(1-&gt;2)-alpha-D-Man-(1-&gt;3)-[alpha-D-Man-(1-&gt;2)-alpha-D-Man-(1-&gt;6)]-alpha-D-Man-(1-&gt;6)]-beta-D-Man-(1-&gt;4)-beta-D-GlcNAc-(1-&gt;4)-beta-D-GlcNAc)-L-asparaginyl-[protein] + beta-D-glucose</text>
        <dbReference type="Rhea" id="RHEA:55996"/>
        <dbReference type="Rhea" id="RHEA-COMP:14355"/>
        <dbReference type="Rhea" id="RHEA-COMP:14357"/>
        <dbReference type="ChEBI" id="CHEBI:15377"/>
        <dbReference type="ChEBI" id="CHEBI:15903"/>
        <dbReference type="ChEBI" id="CHEBI:59080"/>
        <dbReference type="ChEBI" id="CHEBI:59082"/>
        <dbReference type="EC" id="3.2.1.207"/>
    </reaction>
</comment>
<comment type="subcellular location">
    <subcellularLocation>
        <location evidence="1">Endoplasmic reticulum</location>
    </subcellularLocation>
    <subcellularLocation>
        <location evidence="2">Golgi apparatus</location>
    </subcellularLocation>
</comment>
<evidence type="ECO:0000313" key="23">
    <source>
        <dbReference type="Proteomes" id="UP001374579"/>
    </source>
</evidence>
<feature type="domain" description="Glycoside hydrolase family 31 TIM barrel" evidence="19">
    <location>
        <begin position="391"/>
        <end position="718"/>
    </location>
</feature>
<dbReference type="InterPro" id="IPR000322">
    <property type="entry name" value="Glyco_hydro_31_TIM"/>
</dbReference>
<keyword evidence="6 17" id="KW-0378">Hydrolase</keyword>
<accession>A0AAN9GCP7</accession>
<keyword evidence="10 17" id="KW-0326">Glycosidase</keyword>
<dbReference type="GO" id="GO:0106407">
    <property type="term" value="F:Glc2Man9GlcNAc2 oligosaccharide glucosidase activity"/>
    <property type="evidence" value="ECO:0007669"/>
    <property type="project" value="UniProtKB-EC"/>
</dbReference>
<evidence type="ECO:0000256" key="5">
    <source>
        <dbReference type="ARBA" id="ARBA00022729"/>
    </source>
</evidence>
<name>A0AAN9GCP7_9CAEN</name>
<evidence type="ECO:0000256" key="11">
    <source>
        <dbReference type="ARBA" id="ARBA00042895"/>
    </source>
</evidence>
<dbReference type="InterPro" id="IPR011013">
    <property type="entry name" value="Gal_mutarotase_sf_dom"/>
</dbReference>
<feature type="domain" description="Glycoside hydrolase family 31 N-terminal" evidence="20">
    <location>
        <begin position="90"/>
        <end position="329"/>
    </location>
</feature>
<proteinExistence type="inferred from homology"/>
<feature type="compositionally biased region" description="Basic and acidic residues" evidence="18">
    <location>
        <begin position="213"/>
        <end position="225"/>
    </location>
</feature>
<dbReference type="SUPFAM" id="SSF74650">
    <property type="entry name" value="Galactose mutarotase-like"/>
    <property type="match status" value="1"/>
</dbReference>
<keyword evidence="23" id="KW-1185">Reference proteome</keyword>
<evidence type="ECO:0000256" key="17">
    <source>
        <dbReference type="RuleBase" id="RU361185"/>
    </source>
</evidence>
<comment type="caution">
    <text evidence="22">The sequence shown here is derived from an EMBL/GenBank/DDBJ whole genome shotgun (WGS) entry which is preliminary data.</text>
</comment>
<evidence type="ECO:0000256" key="1">
    <source>
        <dbReference type="ARBA" id="ARBA00004240"/>
    </source>
</evidence>
<comment type="catalytic activity">
    <reaction evidence="12">
        <text>N(4)-(alpha-D-Glc-(1-&gt;3)-alpha-D-Man-(1-&gt;2)-alpha-D-Man-(1-&gt;2)-alpha-D-Man-(1-&gt;3)-[alpha-D-Man-(1-&gt;2)-alpha-D-Man-(1-&gt;3)-[alpha-D-Man-(1-&gt;2)-alpha-D-Man-(1-&gt;6)]-alpha-D-Man-(1-&gt;6)]-beta-D-Man-(1-&gt;4)-beta-D-GlcNAc-(1-&gt;4)-beta-D-GlcNAc)-L-asparaginyl-[protein] + H2O = N(4)-(alpha-D-Man-(1-&gt;2)-alpha-D-Man-(1-&gt;2)-alpha-D-Man-(1-&gt;3)-[alpha-D-Man-(1-&gt;2)-alpha-D-Man-(1-&gt;3)-[alpha-D-Man-(1-&gt;2)-alpha-D-Man-(1-&gt;6)]-alpha-D-Man-(1-&gt;6)]-beta-D-Man-(1-&gt;4)-beta-D-GlcNAc-(1-&gt;4)-beta-D-GlcNAc)-L-asparaginyl-[protein] (N-glucan mannose isomer 9A1,2,3B1,2,3) + beta-D-glucose</text>
        <dbReference type="Rhea" id="RHEA:56000"/>
        <dbReference type="Rhea" id="RHEA-COMP:14356"/>
        <dbReference type="Rhea" id="RHEA-COMP:14357"/>
        <dbReference type="ChEBI" id="CHEBI:15377"/>
        <dbReference type="ChEBI" id="CHEBI:15903"/>
        <dbReference type="ChEBI" id="CHEBI:59080"/>
        <dbReference type="ChEBI" id="CHEBI:139493"/>
        <dbReference type="EC" id="3.2.1.207"/>
    </reaction>
</comment>
<dbReference type="EC" id="3.2.1.207" evidence="14"/>
<evidence type="ECO:0000256" key="14">
    <source>
        <dbReference type="ARBA" id="ARBA00067008"/>
    </source>
</evidence>
<dbReference type="InterPro" id="IPR030458">
    <property type="entry name" value="Glyco_hydro_31_AS"/>
</dbReference>
<sequence>MRSRMVAASDTVFFSGHTMKVAGFFLLGLASVFSVQRDNFRTCDNVGFCKRHRALEPGTSSYAASASSMKLNPTSVSLDVLEKKSDVKFTLTIFGLKDNTFRIRLEEKDAMRKRYEPPVGDVLIKVPEGEELKYNGQSGNQLTFNKGTSRVVLTTEPLRIDVYSDDDPVISINSQGLLKFEHTRPKPEAPPAENQDEENKEEAQEGEEEQQKEEEVKEEEVKAEPEEPDMWEETFKSHTDSKPFGPTSIGVDISFPGVEHVYGIPEHADSLALKTTKTTDPYRLYNLDVFEYDLYNPMALYGAVPLMLAHNEKRTVGVFWLNAAETWVDISSNVADKSIFSNLADFVTGNNEIPQTDTHWFSESGVIDVFLMLGPGPKDVFRQYAALTGTTPLPPLFSISYHQCRWNYNDQDDVRTVDENFDKFDIPYDVIWLDIEHTDGKRYFTWDAAKFPNSIEMLRNISSKGRKMVTIVDPHLKRDDNYKVFAEARDKGLLIKNKDGGDFDGWCWPGSSGWPDFLEKHVRDWWADKFSASEYVGSAPNLYVWNDMNEPSVFNAPEITVNRDIKHLGGWENREVHNIYGMYVHEATMDGLLKRTNYQERAFVLTRAFFAGTQRTAAVWTGDNMGEWSHLKISNPMIMSLNLVGITFSGADVGGFFRNPDNELVTRWYQAGAFQPFFRAHAHLDTKRREPYLLPDENVKVIREAIRARYTYLPYWYTEFFTSEKDGAAVMRPLWVEFPKEKATFGIDDNYMIGSALLVRPVTDQGATNANVYFPGAGEVWYDVETYQTYKGQQEVNVQAPLSKIPVYQKGGTIIPRKMRPRRSSTLMFDDPFTLVVALDPKQEANGQLFIDDYRTFKYRDGAYGFIKYSFTSHKLHSNVEHQGSGFTTKEWLERVIVVGLPHEPRKVTLHQSGQTKELIFTYDSTTHVLIIRKPGVNILQNWTISLH</sequence>
<dbReference type="CDD" id="cd14752">
    <property type="entry name" value="GH31_N"/>
    <property type="match status" value="1"/>
</dbReference>
<dbReference type="PANTHER" id="PTHR22762:SF54">
    <property type="entry name" value="BCDNA.GH04962"/>
    <property type="match status" value="1"/>
</dbReference>
<comment type="similarity">
    <text evidence="4 17">Belongs to the glycosyl hydrolase 31 family.</text>
</comment>
<dbReference type="InterPro" id="IPR017853">
    <property type="entry name" value="GH"/>
</dbReference>
<evidence type="ECO:0000259" key="19">
    <source>
        <dbReference type="Pfam" id="PF01055"/>
    </source>
</evidence>
<evidence type="ECO:0000259" key="20">
    <source>
        <dbReference type="Pfam" id="PF13802"/>
    </source>
</evidence>
<keyword evidence="9" id="KW-0325">Glycoprotein</keyword>
<dbReference type="Pfam" id="PF01055">
    <property type="entry name" value="Glyco_hydro_31_2nd"/>
    <property type="match status" value="1"/>
</dbReference>
<dbReference type="SUPFAM" id="SSF51011">
    <property type="entry name" value="Glycosyl hydrolase domain"/>
    <property type="match status" value="1"/>
</dbReference>
<feature type="compositionally biased region" description="Acidic residues" evidence="18">
    <location>
        <begin position="194"/>
        <end position="212"/>
    </location>
</feature>
<evidence type="ECO:0000256" key="12">
    <source>
        <dbReference type="ARBA" id="ARBA00050632"/>
    </source>
</evidence>
<organism evidence="22 23">
    <name type="scientific">Littorina saxatilis</name>
    <dbReference type="NCBI Taxonomy" id="31220"/>
    <lineage>
        <taxon>Eukaryota</taxon>
        <taxon>Metazoa</taxon>
        <taxon>Spiralia</taxon>
        <taxon>Lophotrochozoa</taxon>
        <taxon>Mollusca</taxon>
        <taxon>Gastropoda</taxon>
        <taxon>Caenogastropoda</taxon>
        <taxon>Littorinimorpha</taxon>
        <taxon>Littorinoidea</taxon>
        <taxon>Littorinidae</taxon>
        <taxon>Littorina</taxon>
    </lineage>
</organism>
<dbReference type="Pfam" id="PF21365">
    <property type="entry name" value="Glyco_hydro_31_3rd"/>
    <property type="match status" value="1"/>
</dbReference>
<keyword evidence="5" id="KW-0732">Signal</keyword>
<dbReference type="GO" id="GO:0030246">
    <property type="term" value="F:carbohydrate binding"/>
    <property type="evidence" value="ECO:0007669"/>
    <property type="project" value="InterPro"/>
</dbReference>
<dbReference type="GO" id="GO:0033919">
    <property type="term" value="F:glucan 1,3-alpha-glucosidase activity"/>
    <property type="evidence" value="ECO:0007669"/>
    <property type="project" value="UniProtKB-ARBA"/>
</dbReference>
<gene>
    <name evidence="22" type="ORF">V1264_018939</name>
</gene>
<evidence type="ECO:0000256" key="9">
    <source>
        <dbReference type="ARBA" id="ARBA00023180"/>
    </source>
</evidence>
<dbReference type="InterPro" id="IPR025887">
    <property type="entry name" value="Glyco_hydro_31_N_dom"/>
</dbReference>
<evidence type="ECO:0000256" key="2">
    <source>
        <dbReference type="ARBA" id="ARBA00004555"/>
    </source>
</evidence>
<dbReference type="Pfam" id="PF13802">
    <property type="entry name" value="Gal_mutarotas_2"/>
    <property type="match status" value="1"/>
</dbReference>
<dbReference type="InterPro" id="IPR013780">
    <property type="entry name" value="Glyco_hydro_b"/>
</dbReference>
<evidence type="ECO:0000256" key="4">
    <source>
        <dbReference type="ARBA" id="ARBA00007806"/>
    </source>
</evidence>
<dbReference type="PROSITE" id="PS00129">
    <property type="entry name" value="GLYCOSYL_HYDROL_F31_1"/>
    <property type="match status" value="1"/>
</dbReference>
<reference evidence="22 23" key="1">
    <citation type="submission" date="2024-02" db="EMBL/GenBank/DDBJ databases">
        <title>Chromosome-scale genome assembly of the rough periwinkle Littorina saxatilis.</title>
        <authorList>
            <person name="De Jode A."/>
            <person name="Faria R."/>
            <person name="Formenti G."/>
            <person name="Sims Y."/>
            <person name="Smith T.P."/>
            <person name="Tracey A."/>
            <person name="Wood J.M.D."/>
            <person name="Zagrodzka Z.B."/>
            <person name="Johannesson K."/>
            <person name="Butlin R.K."/>
            <person name="Leder E.H."/>
        </authorList>
    </citation>
    <scope>NUCLEOTIDE SEQUENCE [LARGE SCALE GENOMIC DNA]</scope>
    <source>
        <strain evidence="22">Snail1</strain>
        <tissue evidence="22">Muscle</tissue>
    </source>
</reference>
<evidence type="ECO:0000256" key="3">
    <source>
        <dbReference type="ARBA" id="ARBA00004833"/>
    </source>
</evidence>
<evidence type="ECO:0000313" key="22">
    <source>
        <dbReference type="EMBL" id="KAK7104178.1"/>
    </source>
</evidence>
<evidence type="ECO:0000256" key="10">
    <source>
        <dbReference type="ARBA" id="ARBA00023295"/>
    </source>
</evidence>
<dbReference type="GO" id="GO:0006491">
    <property type="term" value="P:N-glycan processing"/>
    <property type="evidence" value="ECO:0007669"/>
    <property type="project" value="TreeGrafter"/>
</dbReference>
<dbReference type="GO" id="GO:0005783">
    <property type="term" value="C:endoplasmic reticulum"/>
    <property type="evidence" value="ECO:0007669"/>
    <property type="project" value="UniProtKB-SubCell"/>
</dbReference>
<dbReference type="EMBL" id="JBAMIC010000008">
    <property type="protein sequence ID" value="KAK7104178.1"/>
    <property type="molecule type" value="Genomic_DNA"/>
</dbReference>
<comment type="pathway">
    <text evidence="3">Glycan metabolism; N-glycan metabolism.</text>
</comment>
<evidence type="ECO:0000256" key="8">
    <source>
        <dbReference type="ARBA" id="ARBA00023034"/>
    </source>
</evidence>
<dbReference type="SUPFAM" id="SSF51445">
    <property type="entry name" value="(Trans)glycosidases"/>
    <property type="match status" value="1"/>
</dbReference>
<keyword evidence="8" id="KW-0333">Golgi apparatus</keyword>
<evidence type="ECO:0000256" key="18">
    <source>
        <dbReference type="SAM" id="MobiDB-lite"/>
    </source>
</evidence>
<evidence type="ECO:0000256" key="6">
    <source>
        <dbReference type="ARBA" id="ARBA00022801"/>
    </source>
</evidence>
<dbReference type="CDD" id="cd06603">
    <property type="entry name" value="GH31_GANC_GANAB_alpha"/>
    <property type="match status" value="1"/>
</dbReference>
<evidence type="ECO:0000256" key="16">
    <source>
        <dbReference type="ARBA" id="ARBA00080367"/>
    </source>
</evidence>
<feature type="domain" description="Glycosyl hydrolase family 31 C-terminal" evidence="21">
    <location>
        <begin position="727"/>
        <end position="815"/>
    </location>
</feature>
<dbReference type="GO" id="GO:0005794">
    <property type="term" value="C:Golgi apparatus"/>
    <property type="evidence" value="ECO:0007669"/>
    <property type="project" value="UniProtKB-SubCell"/>
</dbReference>
<dbReference type="AlphaFoldDB" id="A0AAN9GCP7"/>